<comment type="caution">
    <text evidence="2">The sequence shown here is derived from an EMBL/GenBank/DDBJ whole genome shotgun (WGS) entry which is preliminary data.</text>
</comment>
<dbReference type="AlphaFoldDB" id="A0A8J6NDY3"/>
<evidence type="ECO:0000313" key="2">
    <source>
        <dbReference type="EMBL" id="MBC8318239.1"/>
    </source>
</evidence>
<evidence type="ECO:0000256" key="1">
    <source>
        <dbReference type="SAM" id="MobiDB-lite"/>
    </source>
</evidence>
<sequence>MTRYARDEVAPTLNALTGLFSYMDDKKQANTLLRYEEEDRAKKAQSESNVGANYNLLKSNIGTLTGTPQEQVTGKLLYGQDLQTDQAIKETKEKTDRHTRLGQIVSFFQENPGVSIESLPPELSKDYVGLQAISDYTKITADTEEGKARKMAAVQKVADIKYPLFAAKRDLAQKAAVEGDIGTLVNVARQLVKEAPTPYSLGEFDQGSHTFELKYLDSPSGEDKRVGRISLKEVMSKMNKMNKEIFVNSIAMNSSNTDLGNRKAIENPIPIKDSSGNDFLAITKKQLADPTRVDITLINQKTGESSHINGWEVLYKLGFTKTNLDDEKKQADIEGVNLRNTVTKKQLFSLEQGEEVEKALSEISAMEGRGDSQALLRKYSLPVQRKVRSILSEEAKKPVSVDDSSKIFQRVYEDILTSSGLTLDEITGLLIDQNNAPVTQSEKAGYLNTAKRITTEAANIVQKENVNQFEAEKRAVVKIKEENNQMADRGFQLIMDNYDPAKEIEDQPDIMAFFDQLNSEYPEVAVIIEKKLAKVKVDQPDEPKPTPFKLKRTGEVDKELSERVSKPFPGKTKTKTKTWGKDKPTSLKEALLPKIRGFNE</sequence>
<dbReference type="Proteomes" id="UP000614424">
    <property type="component" value="Unassembled WGS sequence"/>
</dbReference>
<gene>
    <name evidence="2" type="ORF">H8E41_10065</name>
</gene>
<evidence type="ECO:0000313" key="3">
    <source>
        <dbReference type="Proteomes" id="UP000614424"/>
    </source>
</evidence>
<proteinExistence type="predicted"/>
<organism evidence="2 3">
    <name type="scientific">Candidatus Desulfobia pelagia</name>
    <dbReference type="NCBI Taxonomy" id="2841692"/>
    <lineage>
        <taxon>Bacteria</taxon>
        <taxon>Pseudomonadati</taxon>
        <taxon>Thermodesulfobacteriota</taxon>
        <taxon>Desulfobulbia</taxon>
        <taxon>Desulfobulbales</taxon>
        <taxon>Desulfobulbaceae</taxon>
        <taxon>Candidatus Desulfobia</taxon>
    </lineage>
</organism>
<name>A0A8J6NDY3_9BACT</name>
<feature type="region of interest" description="Disordered" evidence="1">
    <location>
        <begin position="538"/>
        <end position="600"/>
    </location>
</feature>
<reference evidence="2 3" key="1">
    <citation type="submission" date="2020-08" db="EMBL/GenBank/DDBJ databases">
        <title>Bridging the membrane lipid divide: bacteria of the FCB group superphylum have the potential to synthesize archaeal ether lipids.</title>
        <authorList>
            <person name="Villanueva L."/>
            <person name="Von Meijenfeldt F.A.B."/>
            <person name="Westbye A.B."/>
            <person name="Yadav S."/>
            <person name="Hopmans E.C."/>
            <person name="Dutilh B.E."/>
            <person name="Sinninghe Damste J.S."/>
        </authorList>
    </citation>
    <scope>NUCLEOTIDE SEQUENCE [LARGE SCALE GENOMIC DNA]</scope>
    <source>
        <strain evidence="2">NIOZ-UU47</strain>
    </source>
</reference>
<dbReference type="EMBL" id="JACNJZ010000139">
    <property type="protein sequence ID" value="MBC8318239.1"/>
    <property type="molecule type" value="Genomic_DNA"/>
</dbReference>
<feature type="compositionally biased region" description="Basic and acidic residues" evidence="1">
    <location>
        <begin position="552"/>
        <end position="565"/>
    </location>
</feature>
<protein>
    <submittedName>
        <fullName evidence="2">Uncharacterized protein</fullName>
    </submittedName>
</protein>
<accession>A0A8J6NDY3</accession>